<keyword evidence="4 6" id="KW-1133">Transmembrane helix</keyword>
<accession>A0A2H0NFG5</accession>
<protein>
    <recommendedName>
        <fullName evidence="9">Type II secretion system protein GspG C-terminal domain-containing protein</fullName>
    </recommendedName>
</protein>
<sequence>MRKYFAKLNSGFTMIELLIVIAVLGILAVAVISAINPIEQINRSKDTGSRSDAEQFIGGVDRFYTAKGYYPWQDNPTDGNENAAAWLNLSQTSDNVVNKVEENLSNSTSELKQSFRTRITQTNYNPLWIYNRGTQGNSTYVCFKPVSGAFQNEAWGRCASLPSDLDTVNASVCNSSTNVYSCLP</sequence>
<dbReference type="PRINTS" id="PR00885">
    <property type="entry name" value="BCTERIALGSPH"/>
</dbReference>
<dbReference type="InterPro" id="IPR002416">
    <property type="entry name" value="T2SS_protein-GspH"/>
</dbReference>
<evidence type="ECO:0000313" key="8">
    <source>
        <dbReference type="Proteomes" id="UP000230707"/>
    </source>
</evidence>
<evidence type="ECO:0000256" key="1">
    <source>
        <dbReference type="ARBA" id="ARBA00004167"/>
    </source>
</evidence>
<dbReference type="EMBL" id="PCWS01000157">
    <property type="protein sequence ID" value="PIR07637.1"/>
    <property type="molecule type" value="Genomic_DNA"/>
</dbReference>
<keyword evidence="3 6" id="KW-0812">Transmembrane</keyword>
<dbReference type="InterPro" id="IPR045584">
    <property type="entry name" value="Pilin-like"/>
</dbReference>
<comment type="subcellular location">
    <subcellularLocation>
        <location evidence="1">Membrane</location>
        <topology evidence="1">Single-pass membrane protein</topology>
    </subcellularLocation>
</comment>
<keyword evidence="5 6" id="KW-0472">Membrane</keyword>
<evidence type="ECO:0000256" key="6">
    <source>
        <dbReference type="SAM" id="Phobius"/>
    </source>
</evidence>
<dbReference type="InterPro" id="IPR012902">
    <property type="entry name" value="N_methyl_site"/>
</dbReference>
<proteinExistence type="predicted"/>
<keyword evidence="2" id="KW-0488">Methylation</keyword>
<reference evidence="7 8" key="1">
    <citation type="submission" date="2017-09" db="EMBL/GenBank/DDBJ databases">
        <title>Depth-based differentiation of microbial function through sediment-hosted aquifers and enrichment of novel symbionts in the deep terrestrial subsurface.</title>
        <authorList>
            <person name="Probst A.J."/>
            <person name="Ladd B."/>
            <person name="Jarett J.K."/>
            <person name="Geller-Mcgrath D.E."/>
            <person name="Sieber C.M."/>
            <person name="Emerson J.B."/>
            <person name="Anantharaman K."/>
            <person name="Thomas B.C."/>
            <person name="Malmstrom R."/>
            <person name="Stieglmeier M."/>
            <person name="Klingl A."/>
            <person name="Woyke T."/>
            <person name="Ryan C.M."/>
            <person name="Banfield J.F."/>
        </authorList>
    </citation>
    <scope>NUCLEOTIDE SEQUENCE [LARGE SCALE GENOMIC DNA]</scope>
    <source>
        <strain evidence="7">CG11_big_fil_rev_8_21_14_0_20_37_11</strain>
    </source>
</reference>
<evidence type="ECO:0000256" key="3">
    <source>
        <dbReference type="ARBA" id="ARBA00022692"/>
    </source>
</evidence>
<feature type="transmembrane region" description="Helical" evidence="6">
    <location>
        <begin position="12"/>
        <end position="35"/>
    </location>
</feature>
<gene>
    <name evidence="7" type="ORF">COV53_07225</name>
</gene>
<dbReference type="GO" id="GO:0016020">
    <property type="term" value="C:membrane"/>
    <property type="evidence" value="ECO:0007669"/>
    <property type="project" value="UniProtKB-SubCell"/>
</dbReference>
<organism evidence="7 8">
    <name type="scientific">Candidatus Gottesmanbacteria bacterium CG11_big_fil_rev_8_21_14_0_20_37_11</name>
    <dbReference type="NCBI Taxonomy" id="1974575"/>
    <lineage>
        <taxon>Bacteria</taxon>
        <taxon>Candidatus Gottesmaniibacteriota</taxon>
    </lineage>
</organism>
<dbReference type="SUPFAM" id="SSF54523">
    <property type="entry name" value="Pili subunits"/>
    <property type="match status" value="1"/>
</dbReference>
<dbReference type="NCBIfam" id="TIGR02532">
    <property type="entry name" value="IV_pilin_GFxxxE"/>
    <property type="match status" value="1"/>
</dbReference>
<dbReference type="GO" id="GO:0015628">
    <property type="term" value="P:protein secretion by the type II secretion system"/>
    <property type="evidence" value="ECO:0007669"/>
    <property type="project" value="InterPro"/>
</dbReference>
<dbReference type="Proteomes" id="UP000230707">
    <property type="component" value="Unassembled WGS sequence"/>
</dbReference>
<comment type="caution">
    <text evidence="7">The sequence shown here is derived from an EMBL/GenBank/DDBJ whole genome shotgun (WGS) entry which is preliminary data.</text>
</comment>
<dbReference type="GO" id="GO:0015627">
    <property type="term" value="C:type II protein secretion system complex"/>
    <property type="evidence" value="ECO:0007669"/>
    <property type="project" value="InterPro"/>
</dbReference>
<dbReference type="Pfam" id="PF07963">
    <property type="entry name" value="N_methyl"/>
    <property type="match status" value="1"/>
</dbReference>
<evidence type="ECO:0000313" key="7">
    <source>
        <dbReference type="EMBL" id="PIR07637.1"/>
    </source>
</evidence>
<name>A0A2H0NFG5_9BACT</name>
<evidence type="ECO:0008006" key="9">
    <source>
        <dbReference type="Google" id="ProtNLM"/>
    </source>
</evidence>
<evidence type="ECO:0000256" key="4">
    <source>
        <dbReference type="ARBA" id="ARBA00022989"/>
    </source>
</evidence>
<evidence type="ECO:0000256" key="2">
    <source>
        <dbReference type="ARBA" id="ARBA00022481"/>
    </source>
</evidence>
<evidence type="ECO:0000256" key="5">
    <source>
        <dbReference type="ARBA" id="ARBA00023136"/>
    </source>
</evidence>
<dbReference type="AlphaFoldDB" id="A0A2H0NFG5"/>
<dbReference type="Gene3D" id="3.30.700.10">
    <property type="entry name" value="Glycoprotein, Type 4 Pilin"/>
    <property type="match status" value="1"/>
</dbReference>